<dbReference type="SUPFAM" id="SSF47459">
    <property type="entry name" value="HLH, helix-loop-helix DNA-binding domain"/>
    <property type="match status" value="1"/>
</dbReference>
<comment type="caution">
    <text evidence="8">The sequence shown here is derived from an EMBL/GenBank/DDBJ whole genome shotgun (WGS) entry which is preliminary data.</text>
</comment>
<gene>
    <name evidence="8" type="ORF">Syun_025872</name>
</gene>
<evidence type="ECO:0000256" key="2">
    <source>
        <dbReference type="ARBA" id="ARBA00023015"/>
    </source>
</evidence>
<keyword evidence="4" id="KW-0539">Nucleus</keyword>
<dbReference type="InterPro" id="IPR011598">
    <property type="entry name" value="bHLH_dom"/>
</dbReference>
<accession>A0AAP0EVD9</accession>
<comment type="subcellular location">
    <subcellularLocation>
        <location evidence="1">Nucleus</location>
    </subcellularLocation>
</comment>
<feature type="compositionally biased region" description="Basic residues" evidence="6">
    <location>
        <begin position="8"/>
        <end position="19"/>
    </location>
</feature>
<keyword evidence="3" id="KW-0804">Transcription</keyword>
<proteinExistence type="predicted"/>
<dbReference type="PANTHER" id="PTHR31945">
    <property type="entry name" value="TRANSCRIPTION FACTOR SCREAM2-RELATED"/>
    <property type="match status" value="1"/>
</dbReference>
<feature type="region of interest" description="Disordered" evidence="6">
    <location>
        <begin position="1"/>
        <end position="23"/>
    </location>
</feature>
<dbReference type="Pfam" id="PF00010">
    <property type="entry name" value="HLH"/>
    <property type="match status" value="1"/>
</dbReference>
<dbReference type="GO" id="GO:0003700">
    <property type="term" value="F:DNA-binding transcription factor activity"/>
    <property type="evidence" value="ECO:0007669"/>
    <property type="project" value="TreeGrafter"/>
</dbReference>
<dbReference type="EMBL" id="JBBNAF010000011">
    <property type="protein sequence ID" value="KAK9098827.1"/>
    <property type="molecule type" value="Genomic_DNA"/>
</dbReference>
<dbReference type="GO" id="GO:0005634">
    <property type="term" value="C:nucleus"/>
    <property type="evidence" value="ECO:0007669"/>
    <property type="project" value="UniProtKB-SubCell"/>
</dbReference>
<dbReference type="Proteomes" id="UP001420932">
    <property type="component" value="Unassembled WGS sequence"/>
</dbReference>
<dbReference type="InterPro" id="IPR054502">
    <property type="entry name" value="bHLH-TF_ACT-like_plant"/>
</dbReference>
<keyword evidence="5" id="KW-0175">Coiled coil</keyword>
<dbReference type="AlphaFoldDB" id="A0AAP0EVD9"/>
<evidence type="ECO:0000256" key="5">
    <source>
        <dbReference type="SAM" id="Coils"/>
    </source>
</evidence>
<evidence type="ECO:0000256" key="6">
    <source>
        <dbReference type="SAM" id="MobiDB-lite"/>
    </source>
</evidence>
<feature type="domain" description="BHLH" evidence="7">
    <location>
        <begin position="213"/>
        <end position="262"/>
    </location>
</feature>
<evidence type="ECO:0000259" key="7">
    <source>
        <dbReference type="PROSITE" id="PS50888"/>
    </source>
</evidence>
<dbReference type="PROSITE" id="PS50888">
    <property type="entry name" value="BHLH"/>
    <property type="match status" value="1"/>
</dbReference>
<name>A0AAP0EVD9_9MAGN</name>
<evidence type="ECO:0000313" key="9">
    <source>
        <dbReference type="Proteomes" id="UP001420932"/>
    </source>
</evidence>
<feature type="coiled-coil region" evidence="5">
    <location>
        <begin position="252"/>
        <end position="286"/>
    </location>
</feature>
<dbReference type="InterPro" id="IPR036638">
    <property type="entry name" value="HLH_DNA-bd_sf"/>
</dbReference>
<evidence type="ECO:0000256" key="1">
    <source>
        <dbReference type="ARBA" id="ARBA00004123"/>
    </source>
</evidence>
<dbReference type="Gene3D" id="4.10.280.10">
    <property type="entry name" value="Helix-loop-helix DNA-binding domain"/>
    <property type="match status" value="1"/>
</dbReference>
<dbReference type="PANTHER" id="PTHR31945:SF11">
    <property type="entry name" value="TRANSCRIPTION FACTOR ABORTED MICROSPORES"/>
    <property type="match status" value="1"/>
</dbReference>
<dbReference type="SMART" id="SM00353">
    <property type="entry name" value="HLH"/>
    <property type="match status" value="1"/>
</dbReference>
<dbReference type="GO" id="GO:0046983">
    <property type="term" value="F:protein dimerization activity"/>
    <property type="evidence" value="ECO:0007669"/>
    <property type="project" value="InterPro"/>
</dbReference>
<protein>
    <recommendedName>
        <fullName evidence="7">BHLH domain-containing protein</fullName>
    </recommendedName>
</protein>
<evidence type="ECO:0000313" key="8">
    <source>
        <dbReference type="EMBL" id="KAK9098827.1"/>
    </source>
</evidence>
<dbReference type="GO" id="GO:0043565">
    <property type="term" value="F:sequence-specific DNA binding"/>
    <property type="evidence" value="ECO:0007669"/>
    <property type="project" value="TreeGrafter"/>
</dbReference>
<dbReference type="Pfam" id="PF22754">
    <property type="entry name" value="bHLH-TF_ACT-like_plant"/>
    <property type="match status" value="1"/>
</dbReference>
<keyword evidence="9" id="KW-1185">Reference proteome</keyword>
<evidence type="ECO:0000256" key="4">
    <source>
        <dbReference type="ARBA" id="ARBA00023242"/>
    </source>
</evidence>
<organism evidence="8 9">
    <name type="scientific">Stephania yunnanensis</name>
    <dbReference type="NCBI Taxonomy" id="152371"/>
    <lineage>
        <taxon>Eukaryota</taxon>
        <taxon>Viridiplantae</taxon>
        <taxon>Streptophyta</taxon>
        <taxon>Embryophyta</taxon>
        <taxon>Tracheophyta</taxon>
        <taxon>Spermatophyta</taxon>
        <taxon>Magnoliopsida</taxon>
        <taxon>Ranunculales</taxon>
        <taxon>Menispermaceae</taxon>
        <taxon>Menispermoideae</taxon>
        <taxon>Cissampelideae</taxon>
        <taxon>Stephania</taxon>
    </lineage>
</organism>
<reference evidence="8 9" key="1">
    <citation type="submission" date="2024-01" db="EMBL/GenBank/DDBJ databases">
        <title>Genome assemblies of Stephania.</title>
        <authorList>
            <person name="Yang L."/>
        </authorList>
    </citation>
    <scope>NUCLEOTIDE SEQUENCE [LARGE SCALE GENOMIC DNA]</scope>
    <source>
        <strain evidence="8">YNDBR</strain>
        <tissue evidence="8">Leaf</tissue>
    </source>
</reference>
<keyword evidence="2" id="KW-0805">Transcription regulation</keyword>
<sequence length="430" mass="48527">MAQQKACRGTRSKFSRKGKGPVVEPKSEFNLEVSFSAERAVISNTSCITPSSSLVNLNRRVDLSSMNVYGKLRVQSNVFQENPQKKIKTFEDPSESIMYDGHVRGLESSMECGNSGFGLVNHLYVGTSSNWHSMVDSSATEELEQEKNSVKKVIYARRRTGFNGQMEDDDSEKIVRKLSSVKKKSTYARSKAEFNCQMEEDGSREVVRKPERRCTSRNIDAERKRRTKLKESLYALRALVPKITKMDRAAIIGDAIDFVAELQNQVKELQNELEALELEGEMNIAKSSISNVQVELPLQNVVCREAKKEKSDSLDGMGIGIRRSFESNEVPDYSSMEDKIKRKIVVTVEVTQIDANKFFFNVLCEHNRHGFLRLMEVMNSLGLEIANANITTCKGLVSNVLQVEMVDSETFEADQLRDLLAMLLQNAMSE</sequence>
<evidence type="ECO:0000256" key="3">
    <source>
        <dbReference type="ARBA" id="ARBA00023163"/>
    </source>
</evidence>
<dbReference type="InterPro" id="IPR051358">
    <property type="entry name" value="TF_AMS/ICE1/BHLH6-like"/>
</dbReference>